<sequence>MTSQAPDQLNVSFLRIPRLANQFDTLINSSQLAAGEFDDLTLAAQSCLELMDQYKTLHPSYQAMIDHLNSHSVSHKYSGEWISSIEQEEGLLNLKAFRKLLENDDLNQDDKSFKFDEFKKVYIHFMIKNDYQQASYFINLFSSFIQFQSQAHNHNQLVDNRYVEFFFYQFILQIYSQLWFPNNNETTTTTRASFQLGPTSEDKEKIPIDELFENEPTSSYSNPIGNNNLGAISSKIKNYDNLLKKINFYYAKNEILFNSLKNQSNDDNTISKLSDLTKKGLVRELKFFWLIKWLNVILMFEENDMNHFLENCYEILLSNSNIPNITTLEIIFNDFEFKSELLSAICLASIFTRPFKELTLMNDFGNTTNKDPRNFIDQQLIDLIVSNDGLESSIYQLLLNISELNTWETKAKLLNDQFILKIYSKLGYLLPSSNERFINNFSNAKKFIYYLNLIIDFKNFLLILSVSSKIPRLTMLKKLGYKESQSEEISNDLLALMSILNLGEQQIGYNSKLDYFFNDINQQDENLRILKLQKELNTLSSDLESDSFASLMRGILTERFFS</sequence>
<keyword evidence="2" id="KW-1185">Reference proteome</keyword>
<gene>
    <name evidence="1" type="ORF">HYPBUDRAFT_12176</name>
</gene>
<name>A0A1E4RGT7_9ASCO</name>
<evidence type="ECO:0000313" key="1">
    <source>
        <dbReference type="EMBL" id="ODV66479.1"/>
    </source>
</evidence>
<dbReference type="OrthoDB" id="4093016at2759"/>
<dbReference type="GeneID" id="30993819"/>
<dbReference type="RefSeq" id="XP_020075546.1">
    <property type="nucleotide sequence ID" value="XM_020219269.1"/>
</dbReference>
<dbReference type="AlphaFoldDB" id="A0A1E4RGT7"/>
<accession>A0A1E4RGT7</accession>
<organism evidence="1 2">
    <name type="scientific">Hyphopichia burtonii NRRL Y-1933</name>
    <dbReference type="NCBI Taxonomy" id="984485"/>
    <lineage>
        <taxon>Eukaryota</taxon>
        <taxon>Fungi</taxon>
        <taxon>Dikarya</taxon>
        <taxon>Ascomycota</taxon>
        <taxon>Saccharomycotina</taxon>
        <taxon>Pichiomycetes</taxon>
        <taxon>Debaryomycetaceae</taxon>
        <taxon>Hyphopichia</taxon>
    </lineage>
</organism>
<dbReference type="STRING" id="984485.A0A1E4RGT7"/>
<evidence type="ECO:0000313" key="2">
    <source>
        <dbReference type="Proteomes" id="UP000095085"/>
    </source>
</evidence>
<dbReference type="EMBL" id="KV454542">
    <property type="protein sequence ID" value="ODV66479.1"/>
    <property type="molecule type" value="Genomic_DNA"/>
</dbReference>
<proteinExistence type="predicted"/>
<reference evidence="2" key="1">
    <citation type="submission" date="2016-05" db="EMBL/GenBank/DDBJ databases">
        <title>Comparative genomics of biotechnologically important yeasts.</title>
        <authorList>
            <consortium name="DOE Joint Genome Institute"/>
            <person name="Riley R."/>
            <person name="Haridas S."/>
            <person name="Wolfe K.H."/>
            <person name="Lopes M.R."/>
            <person name="Hittinger C.T."/>
            <person name="Goker M."/>
            <person name="Salamov A."/>
            <person name="Wisecaver J."/>
            <person name="Long T.M."/>
            <person name="Aerts A.L."/>
            <person name="Barry K."/>
            <person name="Choi C."/>
            <person name="Clum A."/>
            <person name="Coughlan A.Y."/>
            <person name="Deshpande S."/>
            <person name="Douglass A.P."/>
            <person name="Hanson S.J."/>
            <person name="Klenk H.-P."/>
            <person name="Labutti K."/>
            <person name="Lapidus A."/>
            <person name="Lindquist E."/>
            <person name="Lipzen A."/>
            <person name="Meier-Kolthoff J.P."/>
            <person name="Ohm R.A."/>
            <person name="Otillar R.P."/>
            <person name="Pangilinan J."/>
            <person name="Peng Y."/>
            <person name="Rokas A."/>
            <person name="Rosa C.A."/>
            <person name="Scheuner C."/>
            <person name="Sibirny A.A."/>
            <person name="Slot J.C."/>
            <person name="Stielow J.B."/>
            <person name="Sun H."/>
            <person name="Kurtzman C.P."/>
            <person name="Blackwell M."/>
            <person name="Grigoriev I.V."/>
            <person name="Jeffries T.W."/>
        </authorList>
    </citation>
    <scope>NUCLEOTIDE SEQUENCE [LARGE SCALE GENOMIC DNA]</scope>
    <source>
        <strain evidence="2">NRRL Y-1933</strain>
    </source>
</reference>
<dbReference type="Proteomes" id="UP000095085">
    <property type="component" value="Unassembled WGS sequence"/>
</dbReference>
<protein>
    <recommendedName>
        <fullName evidence="3">PCI domain-containing protein</fullName>
    </recommendedName>
</protein>
<evidence type="ECO:0008006" key="3">
    <source>
        <dbReference type="Google" id="ProtNLM"/>
    </source>
</evidence>